<dbReference type="KEGG" id="esa:ESA_04004"/>
<reference evidence="1 2" key="1">
    <citation type="journal article" date="2010" name="PLoS ONE">
        <title>Genome sequence of Cronobacter sakazakii BAA-894 and comparative genomic hybridization analysis with other Cronobacter species.</title>
        <authorList>
            <person name="Kucerova E."/>
            <person name="Clifton S.W."/>
            <person name="Xia X.Q."/>
            <person name="Long F."/>
            <person name="Porwollik S."/>
            <person name="Fulton L."/>
            <person name="Fronick C."/>
            <person name="Minx P."/>
            <person name="Kyung K."/>
            <person name="Warren W."/>
            <person name="Fulton R."/>
            <person name="Feng D."/>
            <person name="Wollam A."/>
            <person name="Shah N."/>
            <person name="Bhonagiri V."/>
            <person name="Nash W.E."/>
            <person name="Hallsworth-Pepin K."/>
            <person name="Wilson R.K."/>
            <person name="McClelland M."/>
            <person name="Forsythe S.J."/>
        </authorList>
    </citation>
    <scope>NUCLEOTIDE SEQUENCE [LARGE SCALE GENOMIC DNA]</scope>
    <source>
        <strain evidence="1 2">ATCC BAA-894</strain>
    </source>
</reference>
<keyword evidence="2" id="KW-1185">Reference proteome</keyword>
<evidence type="ECO:0000313" key="1">
    <source>
        <dbReference type="EMBL" id="ABU79190.1"/>
    </source>
</evidence>
<accession>A7MMY1</accession>
<dbReference type="EMBL" id="CP000783">
    <property type="protein sequence ID" value="ABU79190.1"/>
    <property type="molecule type" value="Genomic_DNA"/>
</dbReference>
<organism evidence="1 2">
    <name type="scientific">Cronobacter sakazakii (strain ATCC BAA-894)</name>
    <name type="common">Enterobacter sakazakii</name>
    <dbReference type="NCBI Taxonomy" id="290339"/>
    <lineage>
        <taxon>Bacteria</taxon>
        <taxon>Pseudomonadati</taxon>
        <taxon>Pseudomonadota</taxon>
        <taxon>Gammaproteobacteria</taxon>
        <taxon>Enterobacterales</taxon>
        <taxon>Enterobacteriaceae</taxon>
        <taxon>Cronobacter</taxon>
    </lineage>
</organism>
<protein>
    <submittedName>
        <fullName evidence="1">Uncharacterized protein</fullName>
    </submittedName>
</protein>
<evidence type="ECO:0000313" key="2">
    <source>
        <dbReference type="Proteomes" id="UP000000260"/>
    </source>
</evidence>
<proteinExistence type="predicted"/>
<sequence>MLDFSRHLLRFIPAAKKRHPIVFMNDKTPESVYSLFLRLPACITRLYNVVKQA</sequence>
<name>A7MMY1_CROS8</name>
<dbReference type="HOGENOM" id="CLU_3060684_0_0_6"/>
<dbReference type="Proteomes" id="UP000000260">
    <property type="component" value="Chromosome"/>
</dbReference>
<gene>
    <name evidence="1" type="ordered locus">ESA_04004</name>
</gene>
<dbReference type="AlphaFoldDB" id="A7MMY1"/>